<keyword evidence="2" id="KW-1185">Reference proteome</keyword>
<proteinExistence type="predicted"/>
<organism evidence="1 2">
    <name type="scientific">Pluteus cervinus</name>
    <dbReference type="NCBI Taxonomy" id="181527"/>
    <lineage>
        <taxon>Eukaryota</taxon>
        <taxon>Fungi</taxon>
        <taxon>Dikarya</taxon>
        <taxon>Basidiomycota</taxon>
        <taxon>Agaricomycotina</taxon>
        <taxon>Agaricomycetes</taxon>
        <taxon>Agaricomycetidae</taxon>
        <taxon>Agaricales</taxon>
        <taxon>Pluteineae</taxon>
        <taxon>Pluteaceae</taxon>
        <taxon>Pluteus</taxon>
    </lineage>
</organism>
<evidence type="ECO:0000313" key="1">
    <source>
        <dbReference type="EMBL" id="TFK61060.1"/>
    </source>
</evidence>
<accession>A0ACD3A5S0</accession>
<protein>
    <submittedName>
        <fullName evidence="1">Uncharacterized protein</fullName>
    </submittedName>
</protein>
<reference evidence="1 2" key="1">
    <citation type="journal article" date="2019" name="Nat. Ecol. Evol.">
        <title>Megaphylogeny resolves global patterns of mushroom evolution.</title>
        <authorList>
            <person name="Varga T."/>
            <person name="Krizsan K."/>
            <person name="Foldi C."/>
            <person name="Dima B."/>
            <person name="Sanchez-Garcia M."/>
            <person name="Sanchez-Ramirez S."/>
            <person name="Szollosi G.J."/>
            <person name="Szarkandi J.G."/>
            <person name="Papp V."/>
            <person name="Albert L."/>
            <person name="Andreopoulos W."/>
            <person name="Angelini C."/>
            <person name="Antonin V."/>
            <person name="Barry K.W."/>
            <person name="Bougher N.L."/>
            <person name="Buchanan P."/>
            <person name="Buyck B."/>
            <person name="Bense V."/>
            <person name="Catcheside P."/>
            <person name="Chovatia M."/>
            <person name="Cooper J."/>
            <person name="Damon W."/>
            <person name="Desjardin D."/>
            <person name="Finy P."/>
            <person name="Geml J."/>
            <person name="Haridas S."/>
            <person name="Hughes K."/>
            <person name="Justo A."/>
            <person name="Karasinski D."/>
            <person name="Kautmanova I."/>
            <person name="Kiss B."/>
            <person name="Kocsube S."/>
            <person name="Kotiranta H."/>
            <person name="LaButti K.M."/>
            <person name="Lechner B.E."/>
            <person name="Liimatainen K."/>
            <person name="Lipzen A."/>
            <person name="Lukacs Z."/>
            <person name="Mihaltcheva S."/>
            <person name="Morgado L.N."/>
            <person name="Niskanen T."/>
            <person name="Noordeloos M.E."/>
            <person name="Ohm R.A."/>
            <person name="Ortiz-Santana B."/>
            <person name="Ovrebo C."/>
            <person name="Racz N."/>
            <person name="Riley R."/>
            <person name="Savchenko A."/>
            <person name="Shiryaev A."/>
            <person name="Soop K."/>
            <person name="Spirin V."/>
            <person name="Szebenyi C."/>
            <person name="Tomsovsky M."/>
            <person name="Tulloss R.E."/>
            <person name="Uehling J."/>
            <person name="Grigoriev I.V."/>
            <person name="Vagvolgyi C."/>
            <person name="Papp T."/>
            <person name="Martin F.M."/>
            <person name="Miettinen O."/>
            <person name="Hibbett D.S."/>
            <person name="Nagy L.G."/>
        </authorList>
    </citation>
    <scope>NUCLEOTIDE SEQUENCE [LARGE SCALE GENOMIC DNA]</scope>
    <source>
        <strain evidence="1 2">NL-1719</strain>
    </source>
</reference>
<dbReference type="Proteomes" id="UP000308600">
    <property type="component" value="Unassembled WGS sequence"/>
</dbReference>
<gene>
    <name evidence="1" type="ORF">BDN72DRAFT_863891</name>
</gene>
<dbReference type="EMBL" id="ML208699">
    <property type="protein sequence ID" value="TFK61060.1"/>
    <property type="molecule type" value="Genomic_DNA"/>
</dbReference>
<evidence type="ECO:0000313" key="2">
    <source>
        <dbReference type="Proteomes" id="UP000308600"/>
    </source>
</evidence>
<name>A0ACD3A5S0_9AGAR</name>
<sequence>MKELTVTGLRAVALHSKNTLQLEGVGLELVEEPYEQHRVVVLSRERLKTSLNHRWMVLEVRVKNFPVVAAVEAPPTTNGRGAVIGPLTIPVKKDLPDIPMGHWNKRGRKGEEEKESTSSRTSKGLIEGSINASTMAYRTATDRSLNTPIYSPRRHRFTLHHGLQGIEKDRIASFPAVRGHPDVLITKGRESLGPPKVFVRGPKPSPRARRSPSGRSIEELNSFGGYQLSSFGDPRQSTLEGKDPRQKEHPGPSPSTTLEFCWKARGSIVECKPSSKLSPQDHRVGPTLRPTRTRVARDSCGCAATPRDAGNLIFEGRGRSVPGYGCVLLAGVTDLRVLEVHGTSTRAVSVTDQFGLLRA</sequence>